<dbReference type="Gene3D" id="2.60.200.30">
    <property type="entry name" value="Probable inorganic polyphosphate/atp-NAD kinase, domain 2"/>
    <property type="match status" value="1"/>
</dbReference>
<feature type="binding site" evidence="6">
    <location>
        <position position="201"/>
    </location>
    <ligand>
        <name>NAD(+)</name>
        <dbReference type="ChEBI" id="CHEBI:57540"/>
    </ligand>
</feature>
<dbReference type="Pfam" id="PF20143">
    <property type="entry name" value="NAD_kinase_C"/>
    <property type="match status" value="1"/>
</dbReference>
<dbReference type="GO" id="GO:0019674">
    <property type="term" value="P:NAD+ metabolic process"/>
    <property type="evidence" value="ECO:0007669"/>
    <property type="project" value="InterPro"/>
</dbReference>
<comment type="caution">
    <text evidence="7">The sequence shown here is derived from an EMBL/GenBank/DDBJ whole genome shotgun (WGS) entry which is preliminary data.</text>
</comment>
<organism evidence="7 8">
    <name type="scientific">Candidatus Sungbacteria bacterium RIFCSPHIGHO2_02_FULL_51_29</name>
    <dbReference type="NCBI Taxonomy" id="1802273"/>
    <lineage>
        <taxon>Bacteria</taxon>
        <taxon>Candidatus Sungiibacteriota</taxon>
    </lineage>
</organism>
<dbReference type="PANTHER" id="PTHR20275:SF0">
    <property type="entry name" value="NAD KINASE"/>
    <property type="match status" value="1"/>
</dbReference>
<accession>A0A1G2KW42</accession>
<name>A0A1G2KW42_9BACT</name>
<dbReference type="GO" id="GO:0051287">
    <property type="term" value="F:NAD binding"/>
    <property type="evidence" value="ECO:0007669"/>
    <property type="project" value="UniProtKB-ARBA"/>
</dbReference>
<sequence>MATSPFKKIGFYYRTDVPKTALWEERIRRWIKTRYPHAKILPANTIPRTRAHAPNLLIVLGGDGTICEAAQKYLRWNPLIIGLNLGHVGFLASVRTQRGFLKGLESIFQKKYRKVPRMLIQATLLRRDKKIFSSYALNEVGIQNLWGLVDLDVFVDGHPTQTIRGNGVLVSTATGSTAYNLSAHGPIVMPDIKCLIITELLDHNLPTPSLIIKRDRTIELVVRDFRKKDQFIVRKTAQTADVVLWADIEKMVAMEKGDRVVIKKSERLVRFAELDKNYFFKSLQEKFAFR</sequence>
<comment type="cofactor">
    <cofactor evidence="6">
        <name>a divalent metal cation</name>
        <dbReference type="ChEBI" id="CHEBI:60240"/>
    </cofactor>
</comment>
<feature type="binding site" evidence="6">
    <location>
        <begin position="177"/>
        <end position="182"/>
    </location>
    <ligand>
        <name>NAD(+)</name>
        <dbReference type="ChEBI" id="CHEBI:57540"/>
    </ligand>
</feature>
<feature type="binding site" evidence="6">
    <location>
        <begin position="63"/>
        <end position="64"/>
    </location>
    <ligand>
        <name>NAD(+)</name>
        <dbReference type="ChEBI" id="CHEBI:57540"/>
    </ligand>
</feature>
<feature type="binding site" evidence="6">
    <location>
        <begin position="138"/>
        <end position="139"/>
    </location>
    <ligand>
        <name>NAD(+)</name>
        <dbReference type="ChEBI" id="CHEBI:57540"/>
    </ligand>
</feature>
<dbReference type="Proteomes" id="UP000177811">
    <property type="component" value="Unassembled WGS sequence"/>
</dbReference>
<evidence type="ECO:0000256" key="6">
    <source>
        <dbReference type="HAMAP-Rule" id="MF_00361"/>
    </source>
</evidence>
<evidence type="ECO:0000256" key="1">
    <source>
        <dbReference type="ARBA" id="ARBA00022679"/>
    </source>
</evidence>
<dbReference type="PANTHER" id="PTHR20275">
    <property type="entry name" value="NAD KINASE"/>
    <property type="match status" value="1"/>
</dbReference>
<dbReference type="GO" id="GO:0005524">
    <property type="term" value="F:ATP binding"/>
    <property type="evidence" value="ECO:0007669"/>
    <property type="project" value="UniProtKB-KW"/>
</dbReference>
<dbReference type="InterPro" id="IPR017438">
    <property type="entry name" value="ATP-NAD_kinase_N"/>
</dbReference>
<comment type="catalytic activity">
    <reaction evidence="5 6">
        <text>NAD(+) + ATP = ADP + NADP(+) + H(+)</text>
        <dbReference type="Rhea" id="RHEA:18629"/>
        <dbReference type="ChEBI" id="CHEBI:15378"/>
        <dbReference type="ChEBI" id="CHEBI:30616"/>
        <dbReference type="ChEBI" id="CHEBI:57540"/>
        <dbReference type="ChEBI" id="CHEBI:58349"/>
        <dbReference type="ChEBI" id="CHEBI:456216"/>
        <dbReference type="EC" id="2.7.1.23"/>
    </reaction>
</comment>
<comment type="caution">
    <text evidence="6">Lacks conserved residue(s) required for the propagation of feature annotation.</text>
</comment>
<dbReference type="Pfam" id="PF01513">
    <property type="entry name" value="NAD_kinase"/>
    <property type="match status" value="1"/>
</dbReference>
<evidence type="ECO:0000256" key="3">
    <source>
        <dbReference type="ARBA" id="ARBA00022857"/>
    </source>
</evidence>
<dbReference type="InterPro" id="IPR002504">
    <property type="entry name" value="NADK"/>
</dbReference>
<comment type="subcellular location">
    <subcellularLocation>
        <location evidence="6">Cytoplasm</location>
    </subcellularLocation>
</comment>
<dbReference type="GO" id="GO:0005737">
    <property type="term" value="C:cytoplasm"/>
    <property type="evidence" value="ECO:0007669"/>
    <property type="project" value="UniProtKB-SubCell"/>
</dbReference>
<dbReference type="GO" id="GO:0006741">
    <property type="term" value="P:NADP+ biosynthetic process"/>
    <property type="evidence" value="ECO:0007669"/>
    <property type="project" value="UniProtKB-UniRule"/>
</dbReference>
<dbReference type="InterPro" id="IPR016064">
    <property type="entry name" value="NAD/diacylglycerol_kinase_sf"/>
</dbReference>
<dbReference type="InterPro" id="IPR017437">
    <property type="entry name" value="ATP-NAD_kinase_PpnK-typ_C"/>
</dbReference>
<dbReference type="GO" id="GO:0046872">
    <property type="term" value="F:metal ion binding"/>
    <property type="evidence" value="ECO:0007669"/>
    <property type="project" value="UniProtKB-UniRule"/>
</dbReference>
<keyword evidence="4 6" id="KW-0520">NAD</keyword>
<evidence type="ECO:0000256" key="4">
    <source>
        <dbReference type="ARBA" id="ARBA00023027"/>
    </source>
</evidence>
<dbReference type="HAMAP" id="MF_00361">
    <property type="entry name" value="NAD_kinase"/>
    <property type="match status" value="1"/>
</dbReference>
<reference evidence="7 8" key="1">
    <citation type="journal article" date="2016" name="Nat. Commun.">
        <title>Thousands of microbial genomes shed light on interconnected biogeochemical processes in an aquifer system.</title>
        <authorList>
            <person name="Anantharaman K."/>
            <person name="Brown C.T."/>
            <person name="Hug L.A."/>
            <person name="Sharon I."/>
            <person name="Castelle C.J."/>
            <person name="Probst A.J."/>
            <person name="Thomas B.C."/>
            <person name="Singh A."/>
            <person name="Wilkins M.J."/>
            <person name="Karaoz U."/>
            <person name="Brodie E.L."/>
            <person name="Williams K.H."/>
            <person name="Hubbard S.S."/>
            <person name="Banfield J.F."/>
        </authorList>
    </citation>
    <scope>NUCLEOTIDE SEQUENCE [LARGE SCALE GENOMIC DNA]</scope>
</reference>
<comment type="function">
    <text evidence="6">Involved in the regulation of the intracellular balance of NAD and NADP, and is a key enzyme in the biosynthesis of NADP. Catalyzes specifically the phosphorylation on 2'-hydroxyl of the adenosine moiety of NAD to yield NADP.</text>
</comment>
<evidence type="ECO:0000313" key="8">
    <source>
        <dbReference type="Proteomes" id="UP000177811"/>
    </source>
</evidence>
<dbReference type="SUPFAM" id="SSF111331">
    <property type="entry name" value="NAD kinase/diacylglycerol kinase-like"/>
    <property type="match status" value="1"/>
</dbReference>
<evidence type="ECO:0000256" key="5">
    <source>
        <dbReference type="ARBA" id="ARBA00047925"/>
    </source>
</evidence>
<feature type="active site" description="Proton acceptor" evidence="6">
    <location>
        <position position="63"/>
    </location>
</feature>
<feature type="binding site" evidence="6">
    <location>
        <position position="164"/>
    </location>
    <ligand>
        <name>NAD(+)</name>
        <dbReference type="ChEBI" id="CHEBI:57540"/>
    </ligand>
</feature>
<evidence type="ECO:0000256" key="2">
    <source>
        <dbReference type="ARBA" id="ARBA00022777"/>
    </source>
</evidence>
<keyword evidence="3 6" id="KW-0521">NADP</keyword>
<comment type="similarity">
    <text evidence="6">Belongs to the NAD kinase family.</text>
</comment>
<gene>
    <name evidence="6" type="primary">nadK</name>
    <name evidence="7" type="ORF">A3C16_00245</name>
</gene>
<keyword evidence="2 6" id="KW-0418">Kinase</keyword>
<keyword evidence="1 6" id="KW-0808">Transferase</keyword>
<feature type="binding site" evidence="6">
    <location>
        <position position="166"/>
    </location>
    <ligand>
        <name>NAD(+)</name>
        <dbReference type="ChEBI" id="CHEBI:57540"/>
    </ligand>
</feature>
<dbReference type="GO" id="GO:0003951">
    <property type="term" value="F:NAD+ kinase activity"/>
    <property type="evidence" value="ECO:0007669"/>
    <property type="project" value="UniProtKB-UniRule"/>
</dbReference>
<proteinExistence type="inferred from homology"/>
<keyword evidence="6" id="KW-0547">Nucleotide-binding</keyword>
<dbReference type="EMBL" id="MHQL01000029">
    <property type="protein sequence ID" value="OHA02629.1"/>
    <property type="molecule type" value="Genomic_DNA"/>
</dbReference>
<dbReference type="EC" id="2.7.1.23" evidence="6"/>
<evidence type="ECO:0000313" key="7">
    <source>
        <dbReference type="EMBL" id="OHA02629.1"/>
    </source>
</evidence>
<keyword evidence="6" id="KW-0963">Cytoplasm</keyword>
<keyword evidence="6" id="KW-0067">ATP-binding</keyword>
<protein>
    <recommendedName>
        <fullName evidence="6">NAD kinase</fullName>
        <ecNumber evidence="6">2.7.1.23</ecNumber>
    </recommendedName>
    <alternativeName>
        <fullName evidence="6">ATP-dependent NAD kinase</fullName>
    </alternativeName>
</protein>
<dbReference type="Gene3D" id="3.40.50.10330">
    <property type="entry name" value="Probable inorganic polyphosphate/atp-NAD kinase, domain 1"/>
    <property type="match status" value="1"/>
</dbReference>
<dbReference type="AlphaFoldDB" id="A0A1G2KW42"/>